<proteinExistence type="predicted"/>
<evidence type="ECO:0000313" key="2">
    <source>
        <dbReference type="Proteomes" id="UP001152622"/>
    </source>
</evidence>
<organism evidence="1 2">
    <name type="scientific">Synaphobranchus kaupii</name>
    <name type="common">Kaup's arrowtooth eel</name>
    <dbReference type="NCBI Taxonomy" id="118154"/>
    <lineage>
        <taxon>Eukaryota</taxon>
        <taxon>Metazoa</taxon>
        <taxon>Chordata</taxon>
        <taxon>Craniata</taxon>
        <taxon>Vertebrata</taxon>
        <taxon>Euteleostomi</taxon>
        <taxon>Actinopterygii</taxon>
        <taxon>Neopterygii</taxon>
        <taxon>Teleostei</taxon>
        <taxon>Anguilliformes</taxon>
        <taxon>Synaphobranchidae</taxon>
        <taxon>Synaphobranchus</taxon>
    </lineage>
</organism>
<comment type="caution">
    <text evidence="1">The sequence shown here is derived from an EMBL/GenBank/DDBJ whole genome shotgun (WGS) entry which is preliminary data.</text>
</comment>
<sequence>MASSVSPLLEDHVGLLPDPRELIVTFTQRFRKGGLSSLSSEPQCLVSAVQHGSIAAQEFSAELEKRSLLSQRTDAGEPGENVVSLLRRKVLRARYDGPFCLQQNFSRIFTASVWNKQTLENMWRRIAEGCLYL</sequence>
<protein>
    <submittedName>
        <fullName evidence="1">Uncharacterized protein</fullName>
    </submittedName>
</protein>
<accession>A0A9Q1FG95</accession>
<name>A0A9Q1FG95_SYNKA</name>
<dbReference type="AlphaFoldDB" id="A0A9Q1FG95"/>
<evidence type="ECO:0000313" key="1">
    <source>
        <dbReference type="EMBL" id="KAJ8357463.1"/>
    </source>
</evidence>
<dbReference type="Proteomes" id="UP001152622">
    <property type="component" value="Chromosome 6"/>
</dbReference>
<reference evidence="1" key="1">
    <citation type="journal article" date="2023" name="Science">
        <title>Genome structures resolve the early diversification of teleost fishes.</title>
        <authorList>
            <person name="Parey E."/>
            <person name="Louis A."/>
            <person name="Montfort J."/>
            <person name="Bouchez O."/>
            <person name="Roques C."/>
            <person name="Iampietro C."/>
            <person name="Lluch J."/>
            <person name="Castinel A."/>
            <person name="Donnadieu C."/>
            <person name="Desvignes T."/>
            <person name="Floi Bucao C."/>
            <person name="Jouanno E."/>
            <person name="Wen M."/>
            <person name="Mejri S."/>
            <person name="Dirks R."/>
            <person name="Jansen H."/>
            <person name="Henkel C."/>
            <person name="Chen W.J."/>
            <person name="Zahm M."/>
            <person name="Cabau C."/>
            <person name="Klopp C."/>
            <person name="Thompson A.W."/>
            <person name="Robinson-Rechavi M."/>
            <person name="Braasch I."/>
            <person name="Lecointre G."/>
            <person name="Bobe J."/>
            <person name="Postlethwait J.H."/>
            <person name="Berthelot C."/>
            <person name="Roest Crollius H."/>
            <person name="Guiguen Y."/>
        </authorList>
    </citation>
    <scope>NUCLEOTIDE SEQUENCE</scope>
    <source>
        <strain evidence="1">WJC10195</strain>
    </source>
</reference>
<gene>
    <name evidence="1" type="ORF">SKAU_G00202570</name>
</gene>
<keyword evidence="2" id="KW-1185">Reference proteome</keyword>
<dbReference type="EMBL" id="JAINUF010000006">
    <property type="protein sequence ID" value="KAJ8357463.1"/>
    <property type="molecule type" value="Genomic_DNA"/>
</dbReference>